<dbReference type="SUPFAM" id="SSF52833">
    <property type="entry name" value="Thioredoxin-like"/>
    <property type="match status" value="1"/>
</dbReference>
<evidence type="ECO:0000313" key="1">
    <source>
        <dbReference type="EMBL" id="KAG5183855.1"/>
    </source>
</evidence>
<dbReference type="InterPro" id="IPR036249">
    <property type="entry name" value="Thioredoxin-like_sf"/>
</dbReference>
<dbReference type="AlphaFoldDB" id="A0A835YYQ6"/>
<dbReference type="Proteomes" id="UP000664859">
    <property type="component" value="Unassembled WGS sequence"/>
</dbReference>
<organism evidence="1 2">
    <name type="scientific">Tribonema minus</name>
    <dbReference type="NCBI Taxonomy" id="303371"/>
    <lineage>
        <taxon>Eukaryota</taxon>
        <taxon>Sar</taxon>
        <taxon>Stramenopiles</taxon>
        <taxon>Ochrophyta</taxon>
        <taxon>PX clade</taxon>
        <taxon>Xanthophyceae</taxon>
        <taxon>Tribonematales</taxon>
        <taxon>Tribonemataceae</taxon>
        <taxon>Tribonema</taxon>
    </lineage>
</organism>
<dbReference type="SUPFAM" id="SSF48452">
    <property type="entry name" value="TPR-like"/>
    <property type="match status" value="1"/>
</dbReference>
<gene>
    <name evidence="1" type="ORF">JKP88DRAFT_290166</name>
</gene>
<protein>
    <submittedName>
        <fullName evidence="1">Uncharacterized protein</fullName>
    </submittedName>
</protein>
<dbReference type="OrthoDB" id="201014at2759"/>
<proteinExistence type="predicted"/>
<reference evidence="1" key="1">
    <citation type="submission" date="2021-02" db="EMBL/GenBank/DDBJ databases">
        <title>First Annotated Genome of the Yellow-green Alga Tribonema minus.</title>
        <authorList>
            <person name="Mahan K.M."/>
        </authorList>
    </citation>
    <scope>NUCLEOTIDE SEQUENCE</scope>
    <source>
        <strain evidence="1">UTEX B ZZ1240</strain>
    </source>
</reference>
<dbReference type="CDD" id="cd02980">
    <property type="entry name" value="TRX_Fd_family"/>
    <property type="match status" value="1"/>
</dbReference>
<dbReference type="PANTHER" id="PTHR47682:SF1">
    <property type="entry name" value="TETRATRICOPEPTIDE REPEAT (TPR)-CONTAINING PROTEIN"/>
    <property type="match status" value="1"/>
</dbReference>
<comment type="caution">
    <text evidence="1">The sequence shown here is derived from an EMBL/GenBank/DDBJ whole genome shotgun (WGS) entry which is preliminary data.</text>
</comment>
<dbReference type="Gene3D" id="1.25.40.10">
    <property type="entry name" value="Tetratricopeptide repeat domain"/>
    <property type="match status" value="2"/>
</dbReference>
<dbReference type="PANTHER" id="PTHR47682">
    <property type="entry name" value="TETRATRICOPEPTIDE REPEAT (TPR)-CONTAINING PROTEIN"/>
    <property type="match status" value="1"/>
</dbReference>
<accession>A0A835YYQ6</accession>
<dbReference type="EMBL" id="JAFCMP010000184">
    <property type="protein sequence ID" value="KAG5183855.1"/>
    <property type="molecule type" value="Genomic_DNA"/>
</dbReference>
<sequence>MASQGFAAMEQDFLEGATQTKRVFVCTNRWCKERGSGATLSSFVGLAPEDEVLVQGVNCLGRCNKDEVLVQGVNCLGRCNKGPNLRVLQEDGTWLEFNRIDSVERVYKILRDFLSVGVSRTAAECLKYNFQGNSHLDKNEVTEAIECYNKAISMGWADQEGVLLVMRATAYLQRAYSHRRALTALLSRVARDMPGTGTLEIIHKLAPSNPHASPNSVAPSNPRAARVLVAPSNPRAALMLVDRLAAYCREKETLYQTTKFRYGLYEIALLRACNDALRATQLLPDYAKCWLRAGDALAELRRFSEAADYYEVRRFSEAMDYDAPLLQTSSGAVELDPQLAETLAPTVALELDPQLAETLAPTIQWLRTASAGGEGDAAATDAALGRRLGSQTDASVANVNRAALPPRARRGATLALLRTRDKKESVLDTALHVGDDAQAYTEAAST</sequence>
<dbReference type="Gene3D" id="3.40.30.10">
    <property type="entry name" value="Glutaredoxin"/>
    <property type="match status" value="1"/>
</dbReference>
<evidence type="ECO:0000313" key="2">
    <source>
        <dbReference type="Proteomes" id="UP000664859"/>
    </source>
</evidence>
<dbReference type="InterPro" id="IPR011990">
    <property type="entry name" value="TPR-like_helical_dom_sf"/>
</dbReference>
<keyword evidence="2" id="KW-1185">Reference proteome</keyword>
<name>A0A835YYQ6_9STRA</name>